<protein>
    <submittedName>
        <fullName evidence="2">DUF4326 domain-containing protein</fullName>
    </submittedName>
</protein>
<dbReference type="RefSeq" id="WP_353641366.1">
    <property type="nucleotide sequence ID" value="NZ_CP159253.1"/>
</dbReference>
<organism evidence="2">
    <name type="scientific">Mesorhizobium sp. WSM2240</name>
    <dbReference type="NCBI Taxonomy" id="3228851"/>
    <lineage>
        <taxon>Bacteria</taxon>
        <taxon>Pseudomonadati</taxon>
        <taxon>Pseudomonadota</taxon>
        <taxon>Alphaproteobacteria</taxon>
        <taxon>Hyphomicrobiales</taxon>
        <taxon>Phyllobacteriaceae</taxon>
        <taxon>Mesorhizobium</taxon>
    </lineage>
</organism>
<accession>A0AAU8CW50</accession>
<evidence type="ECO:0000259" key="1">
    <source>
        <dbReference type="Pfam" id="PF14216"/>
    </source>
</evidence>
<dbReference type="Pfam" id="PF14216">
    <property type="entry name" value="DUF4326"/>
    <property type="match status" value="1"/>
</dbReference>
<sequence length="115" mass="13010">MTSPVRLRLSRRRGFDLQAHSREINGLDAVNVARPTRWGNPYRVGMVDARTGGTTDPDTAVERYLSKLLRQGREPEIQFKLRGKNLACWCKPGEPCHADVLLELANKPVCEEVRP</sequence>
<proteinExistence type="predicted"/>
<reference evidence="2" key="1">
    <citation type="submission" date="2024-06" db="EMBL/GenBank/DDBJ databases">
        <title>Mesorhizobium karijinii sp. nov., a symbiont of the iconic Swainsona formosa from arid Australia.</title>
        <authorList>
            <person name="Hill Y.J."/>
            <person name="Watkin E.L.J."/>
            <person name="O'Hara G.W."/>
            <person name="Terpolilli J."/>
            <person name="Tye M.L."/>
            <person name="Kohlmeier M.G."/>
        </authorList>
    </citation>
    <scope>NUCLEOTIDE SEQUENCE</scope>
    <source>
        <strain evidence="2">WSM2240</strain>
    </source>
</reference>
<dbReference type="AlphaFoldDB" id="A0AAU8CW50"/>
<evidence type="ECO:0000313" key="2">
    <source>
        <dbReference type="EMBL" id="XCG51123.1"/>
    </source>
</evidence>
<dbReference type="EMBL" id="CP159253">
    <property type="protein sequence ID" value="XCG51123.1"/>
    <property type="molecule type" value="Genomic_DNA"/>
</dbReference>
<feature type="domain" description="DUF4326" evidence="1">
    <location>
        <begin position="27"/>
        <end position="103"/>
    </location>
</feature>
<dbReference type="InterPro" id="IPR025475">
    <property type="entry name" value="DUF4326"/>
</dbReference>
<name>A0AAU8CW50_9HYPH</name>
<gene>
    <name evidence="2" type="ORF">ABVK50_11895</name>
</gene>